<keyword evidence="3" id="KW-0812">Transmembrane</keyword>
<dbReference type="GO" id="GO:0003700">
    <property type="term" value="F:DNA-binding transcription factor activity"/>
    <property type="evidence" value="ECO:0007669"/>
    <property type="project" value="InterPro"/>
</dbReference>
<reference evidence="5" key="1">
    <citation type="journal article" date="2021" name="Nat. Commun.">
        <title>Genetic determinants of endophytism in the Arabidopsis root mycobiome.</title>
        <authorList>
            <person name="Mesny F."/>
            <person name="Miyauchi S."/>
            <person name="Thiergart T."/>
            <person name="Pickel B."/>
            <person name="Atanasova L."/>
            <person name="Karlsson M."/>
            <person name="Huettel B."/>
            <person name="Barry K.W."/>
            <person name="Haridas S."/>
            <person name="Chen C."/>
            <person name="Bauer D."/>
            <person name="Andreopoulos W."/>
            <person name="Pangilinan J."/>
            <person name="LaButti K."/>
            <person name="Riley R."/>
            <person name="Lipzen A."/>
            <person name="Clum A."/>
            <person name="Drula E."/>
            <person name="Henrissat B."/>
            <person name="Kohler A."/>
            <person name="Grigoriev I.V."/>
            <person name="Martin F.M."/>
            <person name="Hacquard S."/>
        </authorList>
    </citation>
    <scope>NUCLEOTIDE SEQUENCE</scope>
    <source>
        <strain evidence="5">MPI-CAGE-AT-0016</strain>
    </source>
</reference>
<keyword evidence="3" id="KW-1133">Transmembrane helix</keyword>
<evidence type="ECO:0000256" key="1">
    <source>
        <dbReference type="ARBA" id="ARBA00023242"/>
    </source>
</evidence>
<dbReference type="PANTHER" id="PTHR46910:SF5">
    <property type="entry name" value="ZN(II)2CYS6 TRANSCRIPTION FACTOR (EUROFUNG)"/>
    <property type="match status" value="1"/>
</dbReference>
<dbReference type="PANTHER" id="PTHR46910">
    <property type="entry name" value="TRANSCRIPTION FACTOR PDR1"/>
    <property type="match status" value="1"/>
</dbReference>
<feature type="transmembrane region" description="Helical" evidence="3">
    <location>
        <begin position="466"/>
        <end position="487"/>
    </location>
</feature>
<feature type="compositionally biased region" description="Low complexity" evidence="2">
    <location>
        <begin position="21"/>
        <end position="43"/>
    </location>
</feature>
<feature type="domain" description="Xylanolytic transcriptional activator regulatory" evidence="4">
    <location>
        <begin position="252"/>
        <end position="325"/>
    </location>
</feature>
<keyword evidence="6" id="KW-1185">Reference proteome</keyword>
<dbReference type="GO" id="GO:0006351">
    <property type="term" value="P:DNA-templated transcription"/>
    <property type="evidence" value="ECO:0007669"/>
    <property type="project" value="InterPro"/>
</dbReference>
<organism evidence="5 6">
    <name type="scientific">Plectosphaerella cucumerina</name>
    <dbReference type="NCBI Taxonomy" id="40658"/>
    <lineage>
        <taxon>Eukaryota</taxon>
        <taxon>Fungi</taxon>
        <taxon>Dikarya</taxon>
        <taxon>Ascomycota</taxon>
        <taxon>Pezizomycotina</taxon>
        <taxon>Sordariomycetes</taxon>
        <taxon>Hypocreomycetidae</taxon>
        <taxon>Glomerellales</taxon>
        <taxon>Plectosphaerellaceae</taxon>
        <taxon>Plectosphaerella</taxon>
    </lineage>
</organism>
<comment type="caution">
    <text evidence="5">The sequence shown here is derived from an EMBL/GenBank/DDBJ whole genome shotgun (WGS) entry which is preliminary data.</text>
</comment>
<evidence type="ECO:0000256" key="2">
    <source>
        <dbReference type="SAM" id="MobiDB-lite"/>
    </source>
</evidence>
<keyword evidence="1" id="KW-0539">Nucleus</keyword>
<name>A0A8K0TL56_9PEZI</name>
<dbReference type="GO" id="GO:0008270">
    <property type="term" value="F:zinc ion binding"/>
    <property type="evidence" value="ECO:0007669"/>
    <property type="project" value="InterPro"/>
</dbReference>
<dbReference type="EMBL" id="JAGPXD010000002">
    <property type="protein sequence ID" value="KAH7368856.1"/>
    <property type="molecule type" value="Genomic_DNA"/>
</dbReference>
<dbReference type="OrthoDB" id="103819at2759"/>
<dbReference type="InterPro" id="IPR007219">
    <property type="entry name" value="XnlR_reg_dom"/>
</dbReference>
<proteinExistence type="predicted"/>
<accession>A0A8K0TL56</accession>
<protein>
    <submittedName>
        <fullName evidence="5">Fungal-specific transcription factor domain-containing protein</fullName>
    </submittedName>
</protein>
<evidence type="ECO:0000313" key="5">
    <source>
        <dbReference type="EMBL" id="KAH7368856.1"/>
    </source>
</evidence>
<gene>
    <name evidence="5" type="ORF">B0T11DRAFT_67882</name>
</gene>
<feature type="region of interest" description="Disordered" evidence="2">
    <location>
        <begin position="1"/>
        <end position="48"/>
    </location>
</feature>
<dbReference type="Proteomes" id="UP000813385">
    <property type="component" value="Unassembled WGS sequence"/>
</dbReference>
<keyword evidence="3" id="KW-0472">Membrane</keyword>
<dbReference type="CDD" id="cd12148">
    <property type="entry name" value="fungal_TF_MHR"/>
    <property type="match status" value="1"/>
</dbReference>
<evidence type="ECO:0000313" key="6">
    <source>
        <dbReference type="Proteomes" id="UP000813385"/>
    </source>
</evidence>
<dbReference type="InterPro" id="IPR050987">
    <property type="entry name" value="AtrR-like"/>
</dbReference>
<dbReference type="Pfam" id="PF04082">
    <property type="entry name" value="Fungal_trans"/>
    <property type="match status" value="1"/>
</dbReference>
<dbReference type="GO" id="GO:0003677">
    <property type="term" value="F:DNA binding"/>
    <property type="evidence" value="ECO:0007669"/>
    <property type="project" value="InterPro"/>
</dbReference>
<evidence type="ECO:0000256" key="3">
    <source>
        <dbReference type="SAM" id="Phobius"/>
    </source>
</evidence>
<dbReference type="SMART" id="SM00906">
    <property type="entry name" value="Fungal_trans"/>
    <property type="match status" value="1"/>
</dbReference>
<evidence type="ECO:0000259" key="4">
    <source>
        <dbReference type="SMART" id="SM00906"/>
    </source>
</evidence>
<sequence>MNWPPTSSANPPPPPAKREPSAQPKSMSSHSTPASQTQPSSSSLEKVPGKVIEGESSLAAHSVFANEFLRKVVNTESLQEASLELRDTLDSLSHIVTSLKGQTLATEMTYPNAVPAQRPALHSDDLPPVQKAIALIRAAKTKQLAGVAWIYEFLPMKRFPDICLNVYFAEEHSEAEFIIVNAGLYSLAEDYAGSVATGDEVEEYREFAKSLRSNLETSLSNLPLHLPATPEMVIALVFGAFHAIEIAKPSLSWVLISKASELSQTLGWHRGAMMKGGDQEDTELKQFVFWSVYFFEKSLSLRLGRASTIADWDIALPFPTTSEMKQKPLLDYFSLWIRASRCQGRIYELLYSTDAIAQPDDVRRSRVATLAAEMITIGRDTRENDQKYAEESSELVGRDVMEFFVISDEVLRMSMLTLIYRASPKDIGSATTFSPDCINAARGTLEKHQECIVVMTKTNGQYFSTYINWTLLFAPFVPFIVIFCNVIETQDQMDLARLHEFITSIQSAPTVSDAAGKMHRLFQVLYSVALRYIEFRISTPPENQMQASAEMDTYLAALGLPPQQPQHAGAADFGAAVAGFAPDGMGDDAMGDVQRTGFPTMWMGNGAQLDDWFYSNQAMMGLMQQSTFDFPNQQGPGPGP</sequence>
<dbReference type="AlphaFoldDB" id="A0A8K0TL56"/>